<dbReference type="EMBL" id="BMIQ01000001">
    <property type="protein sequence ID" value="GGD90025.1"/>
    <property type="molecule type" value="Genomic_DNA"/>
</dbReference>
<sequence>MAIEGSGAPVQSASAEAGDGGKRAIATLPGDAKGFFAGFSAIVLVANSRDAAAVLAAPEIGERPIFVFFNRVYRILDAPFHRDCLLISRSTPVGSALVYRNELTEVLSLLEGPNFHGVLNMRARDKEVFSKPEEFRGVPAGFLDLETWAQRMYPAGQRWPSSGFALAVWLAQQNLPMPIYLSGFSGVREAEWRVFDSHDWTWEQIVLNLMYKNDRLRLFRAGNYFDRWPSRALMADFPEITPEELSTTAMEVLSHRLGGTNRVLDHIYSSLKPQLAIRDFLRRIRPPSRKKRTRDRLLAGKNPSGGAA</sequence>
<name>A0A916ZDB1_9HYPH</name>
<reference evidence="2" key="1">
    <citation type="journal article" date="2014" name="Int. J. Syst. Evol. Microbiol.">
        <title>Complete genome sequence of Corynebacterium casei LMG S-19264T (=DSM 44701T), isolated from a smear-ripened cheese.</title>
        <authorList>
            <consortium name="US DOE Joint Genome Institute (JGI-PGF)"/>
            <person name="Walter F."/>
            <person name="Albersmeier A."/>
            <person name="Kalinowski J."/>
            <person name="Ruckert C."/>
        </authorList>
    </citation>
    <scope>NUCLEOTIDE SEQUENCE</scope>
    <source>
        <strain evidence="2">CGMCC 1.15367</strain>
    </source>
</reference>
<evidence type="ECO:0000313" key="2">
    <source>
        <dbReference type="EMBL" id="GGD90025.1"/>
    </source>
</evidence>
<proteinExistence type="predicted"/>
<keyword evidence="2" id="KW-0808">Transferase</keyword>
<feature type="region of interest" description="Disordered" evidence="1">
    <location>
        <begin position="288"/>
        <end position="308"/>
    </location>
</feature>
<accession>A0A916ZDB1</accession>
<keyword evidence="2" id="KW-0548">Nucleotidyltransferase</keyword>
<dbReference type="AlphaFoldDB" id="A0A916ZDB1"/>
<comment type="caution">
    <text evidence="2">The sequence shown here is derived from an EMBL/GenBank/DDBJ whole genome shotgun (WGS) entry which is preliminary data.</text>
</comment>
<dbReference type="GO" id="GO:0016779">
    <property type="term" value="F:nucleotidyltransferase activity"/>
    <property type="evidence" value="ECO:0007669"/>
    <property type="project" value="UniProtKB-KW"/>
</dbReference>
<dbReference type="RefSeq" id="WP_188906725.1">
    <property type="nucleotide sequence ID" value="NZ_BMIQ01000001.1"/>
</dbReference>
<keyword evidence="3" id="KW-1185">Reference proteome</keyword>
<gene>
    <name evidence="2" type="ORF">GCM10011390_06050</name>
</gene>
<protein>
    <submittedName>
        <fullName evidence="2">3-deoxy-manno-octulosonate cytidylyltransferase</fullName>
    </submittedName>
</protein>
<evidence type="ECO:0000313" key="3">
    <source>
        <dbReference type="Proteomes" id="UP000644699"/>
    </source>
</evidence>
<evidence type="ECO:0000256" key="1">
    <source>
        <dbReference type="SAM" id="MobiDB-lite"/>
    </source>
</evidence>
<reference evidence="2" key="2">
    <citation type="submission" date="2020-09" db="EMBL/GenBank/DDBJ databases">
        <authorList>
            <person name="Sun Q."/>
            <person name="Zhou Y."/>
        </authorList>
    </citation>
    <scope>NUCLEOTIDE SEQUENCE</scope>
    <source>
        <strain evidence="2">CGMCC 1.15367</strain>
    </source>
</reference>
<organism evidence="2 3">
    <name type="scientific">Aureimonas endophytica</name>
    <dbReference type="NCBI Taxonomy" id="2027858"/>
    <lineage>
        <taxon>Bacteria</taxon>
        <taxon>Pseudomonadati</taxon>
        <taxon>Pseudomonadota</taxon>
        <taxon>Alphaproteobacteria</taxon>
        <taxon>Hyphomicrobiales</taxon>
        <taxon>Aurantimonadaceae</taxon>
        <taxon>Aureimonas</taxon>
    </lineage>
</organism>
<dbReference type="Proteomes" id="UP000644699">
    <property type="component" value="Unassembled WGS sequence"/>
</dbReference>